<dbReference type="GO" id="GO:0000139">
    <property type="term" value="C:Golgi membrane"/>
    <property type="evidence" value="ECO:0007669"/>
    <property type="project" value="GOC"/>
</dbReference>
<dbReference type="STRING" id="984486.A0A1E3QL84"/>
<dbReference type="PRINTS" id="PR00405">
    <property type="entry name" value="REVINTRACTNG"/>
</dbReference>
<evidence type="ECO:0000256" key="2">
    <source>
        <dbReference type="ARBA" id="ARBA00022723"/>
    </source>
</evidence>
<dbReference type="GO" id="GO:0005096">
    <property type="term" value="F:GTPase activator activity"/>
    <property type="evidence" value="ECO:0007669"/>
    <property type="project" value="UniProtKB-KW"/>
</dbReference>
<dbReference type="PANTHER" id="PTHR45686">
    <property type="entry name" value="ADP-RIBOSYLATION FACTOR GTPASE ACTIVATING PROTEIN 3, ISOFORM H-RELATED"/>
    <property type="match status" value="1"/>
</dbReference>
<dbReference type="AlphaFoldDB" id="A0A1E3QL84"/>
<dbReference type="Pfam" id="PF01412">
    <property type="entry name" value="ArfGap"/>
    <property type="match status" value="1"/>
</dbReference>
<name>A0A1E3QL84_9ASCO</name>
<evidence type="ECO:0000256" key="1">
    <source>
        <dbReference type="ARBA" id="ARBA00022468"/>
    </source>
</evidence>
<dbReference type="PROSITE" id="PS50115">
    <property type="entry name" value="ARFGAP"/>
    <property type="match status" value="1"/>
</dbReference>
<evidence type="ECO:0000313" key="9">
    <source>
        <dbReference type="Proteomes" id="UP000094336"/>
    </source>
</evidence>
<accession>A0A1E3QL84</accession>
<protein>
    <recommendedName>
        <fullName evidence="7">Arf-GAP domain-containing protein</fullName>
    </recommendedName>
</protein>
<dbReference type="Gene3D" id="1.10.220.150">
    <property type="entry name" value="Arf GTPase activating protein"/>
    <property type="match status" value="1"/>
</dbReference>
<dbReference type="Proteomes" id="UP000094336">
    <property type="component" value="Unassembled WGS sequence"/>
</dbReference>
<dbReference type="CDD" id="cd08831">
    <property type="entry name" value="ArfGap_ArfGap2_3_like"/>
    <property type="match status" value="1"/>
</dbReference>
<dbReference type="GO" id="GO:0048205">
    <property type="term" value="P:COPI coating of Golgi vesicle"/>
    <property type="evidence" value="ECO:0007669"/>
    <property type="project" value="TreeGrafter"/>
</dbReference>
<organism evidence="8 9">
    <name type="scientific">Babjeviella inositovora NRRL Y-12698</name>
    <dbReference type="NCBI Taxonomy" id="984486"/>
    <lineage>
        <taxon>Eukaryota</taxon>
        <taxon>Fungi</taxon>
        <taxon>Dikarya</taxon>
        <taxon>Ascomycota</taxon>
        <taxon>Saccharomycotina</taxon>
        <taxon>Pichiomycetes</taxon>
        <taxon>Serinales incertae sedis</taxon>
        <taxon>Babjeviella</taxon>
    </lineage>
</organism>
<keyword evidence="4" id="KW-0862">Zinc</keyword>
<proteinExistence type="predicted"/>
<dbReference type="SMART" id="SM00105">
    <property type="entry name" value="ArfGap"/>
    <property type="match status" value="1"/>
</dbReference>
<feature type="region of interest" description="Disordered" evidence="6">
    <location>
        <begin position="365"/>
        <end position="384"/>
    </location>
</feature>
<evidence type="ECO:0000256" key="3">
    <source>
        <dbReference type="ARBA" id="ARBA00022771"/>
    </source>
</evidence>
<evidence type="ECO:0000256" key="5">
    <source>
        <dbReference type="PROSITE-ProRule" id="PRU00288"/>
    </source>
</evidence>
<dbReference type="EMBL" id="KV454435">
    <property type="protein sequence ID" value="ODQ78456.1"/>
    <property type="molecule type" value="Genomic_DNA"/>
</dbReference>
<keyword evidence="1" id="KW-0343">GTPase activation</keyword>
<keyword evidence="3 5" id="KW-0863">Zinc-finger</keyword>
<keyword evidence="9" id="KW-1185">Reference proteome</keyword>
<keyword evidence="2" id="KW-0479">Metal-binding</keyword>
<dbReference type="GO" id="GO:0008270">
    <property type="term" value="F:zinc ion binding"/>
    <property type="evidence" value="ECO:0007669"/>
    <property type="project" value="UniProtKB-KW"/>
</dbReference>
<evidence type="ECO:0000256" key="4">
    <source>
        <dbReference type="ARBA" id="ARBA00022833"/>
    </source>
</evidence>
<evidence type="ECO:0000259" key="7">
    <source>
        <dbReference type="PROSITE" id="PS50115"/>
    </source>
</evidence>
<gene>
    <name evidence="8" type="ORF">BABINDRAFT_9240</name>
</gene>
<reference evidence="9" key="1">
    <citation type="submission" date="2016-05" db="EMBL/GenBank/DDBJ databases">
        <title>Comparative genomics of biotechnologically important yeasts.</title>
        <authorList>
            <consortium name="DOE Joint Genome Institute"/>
            <person name="Riley R."/>
            <person name="Haridas S."/>
            <person name="Wolfe K.H."/>
            <person name="Lopes M.R."/>
            <person name="Hittinger C.T."/>
            <person name="Goker M."/>
            <person name="Salamov A."/>
            <person name="Wisecaver J."/>
            <person name="Long T.M."/>
            <person name="Aerts A.L."/>
            <person name="Barry K."/>
            <person name="Choi C."/>
            <person name="Clum A."/>
            <person name="Coughlan A.Y."/>
            <person name="Deshpande S."/>
            <person name="Douglass A.P."/>
            <person name="Hanson S.J."/>
            <person name="Klenk H.-P."/>
            <person name="Labutti K."/>
            <person name="Lapidus A."/>
            <person name="Lindquist E."/>
            <person name="Lipzen A."/>
            <person name="Meier-Kolthoff J.P."/>
            <person name="Ohm R.A."/>
            <person name="Otillar R.P."/>
            <person name="Pangilinan J."/>
            <person name="Peng Y."/>
            <person name="Rokas A."/>
            <person name="Rosa C.A."/>
            <person name="Scheuner C."/>
            <person name="Sibirny A.A."/>
            <person name="Slot J.C."/>
            <person name="Stielow J.B."/>
            <person name="Sun H."/>
            <person name="Kurtzman C.P."/>
            <person name="Blackwell M."/>
            <person name="Grigoriev I.V."/>
            <person name="Jeffries T.W."/>
        </authorList>
    </citation>
    <scope>NUCLEOTIDE SEQUENCE [LARGE SCALE GENOMIC DNA]</scope>
    <source>
        <strain evidence="9">NRRL Y-12698</strain>
    </source>
</reference>
<dbReference type="SUPFAM" id="SSF57863">
    <property type="entry name" value="ArfGap/RecO-like zinc finger"/>
    <property type="match status" value="1"/>
</dbReference>
<evidence type="ECO:0000256" key="6">
    <source>
        <dbReference type="SAM" id="MobiDB-lite"/>
    </source>
</evidence>
<dbReference type="PANTHER" id="PTHR45686:SF4">
    <property type="entry name" value="ADP-RIBOSYLATION FACTOR GTPASE ACTIVATING PROTEIN 3, ISOFORM H"/>
    <property type="match status" value="1"/>
</dbReference>
<dbReference type="InterPro" id="IPR001164">
    <property type="entry name" value="ArfGAP_dom"/>
</dbReference>
<dbReference type="OrthoDB" id="983479at2759"/>
<sequence length="429" mass="47215">MSEEMATPEEINAVFDKLKKQASNKVCFDCSNKNPTWTSVPFAVFLCIECSAVHRNAGVHITFVRLSNLDKWTRLQLRGMKCGGNEAAKKYFISNGGSTFLNKDIDAKDKYTLRVALNYKEKLQQRAKLDAGQFPDRVVVEEADDVVSEGSNGSEDDFFSNWEKPITSASPLTSRPITPKLGDAELKKPVRTTRQTVLKSAKKTSILSSGNGPKKTRLGAKKIVAEDIDFDEAERTAKQEAEDAKKLGYNPKEVEVVKPVVKPASARYETDFFEDADEYSEPAVVETAQVFAKLGFGMTAGENPSEPAKTYAAGPKYTGNVANKYGTQKGISSDEFFGRNAHDSALQEEARSKLQSFNGAQSISSSSYFGNEEQTNEWNLSRGGNDLEATAREYASRAMGTASEDLEVLKNALEDGATKLGGYLREYLR</sequence>
<dbReference type="InterPro" id="IPR037278">
    <property type="entry name" value="ARFGAP/RecO"/>
</dbReference>
<evidence type="ECO:0000313" key="8">
    <source>
        <dbReference type="EMBL" id="ODQ78456.1"/>
    </source>
</evidence>
<dbReference type="RefSeq" id="XP_018983784.1">
    <property type="nucleotide sequence ID" value="XM_019132933.1"/>
</dbReference>
<feature type="domain" description="Arf-GAP" evidence="7">
    <location>
        <begin position="12"/>
        <end position="123"/>
    </location>
</feature>
<dbReference type="InterPro" id="IPR038508">
    <property type="entry name" value="ArfGAP_dom_sf"/>
</dbReference>
<dbReference type="GeneID" id="30150786"/>
<feature type="compositionally biased region" description="Polar residues" evidence="6">
    <location>
        <begin position="365"/>
        <end position="379"/>
    </location>
</feature>